<dbReference type="EMBL" id="BAABGA010000012">
    <property type="protein sequence ID" value="GAA4447507.1"/>
    <property type="molecule type" value="Genomic_DNA"/>
</dbReference>
<name>A0ABP8MDZ4_9BACT</name>
<keyword evidence="3" id="KW-1185">Reference proteome</keyword>
<comment type="caution">
    <text evidence="2">The sequence shown here is derived from an EMBL/GenBank/DDBJ whole genome shotgun (WGS) entry which is preliminary data.</text>
</comment>
<dbReference type="SUPFAM" id="SSF53300">
    <property type="entry name" value="vWA-like"/>
    <property type="match status" value="1"/>
</dbReference>
<evidence type="ECO:0000313" key="3">
    <source>
        <dbReference type="Proteomes" id="UP001500840"/>
    </source>
</evidence>
<dbReference type="PANTHER" id="PTHR33608:SF6">
    <property type="entry name" value="BLL2464 PROTEIN"/>
    <property type="match status" value="1"/>
</dbReference>
<protein>
    <submittedName>
        <fullName evidence="2">DUF58 domain-containing protein</fullName>
    </submittedName>
</protein>
<dbReference type="Gene3D" id="3.40.50.410">
    <property type="entry name" value="von Willebrand factor, type A domain"/>
    <property type="match status" value="1"/>
</dbReference>
<dbReference type="InterPro" id="IPR036465">
    <property type="entry name" value="vWFA_dom_sf"/>
</dbReference>
<dbReference type="Pfam" id="PF01882">
    <property type="entry name" value="DUF58"/>
    <property type="match status" value="1"/>
</dbReference>
<organism evidence="2 3">
    <name type="scientific">Novipirellula rosea</name>
    <dbReference type="NCBI Taxonomy" id="1031540"/>
    <lineage>
        <taxon>Bacteria</taxon>
        <taxon>Pseudomonadati</taxon>
        <taxon>Planctomycetota</taxon>
        <taxon>Planctomycetia</taxon>
        <taxon>Pirellulales</taxon>
        <taxon>Pirellulaceae</taxon>
        <taxon>Novipirellula</taxon>
    </lineage>
</organism>
<accession>A0ABP8MDZ4</accession>
<evidence type="ECO:0000313" key="2">
    <source>
        <dbReference type="EMBL" id="GAA4447507.1"/>
    </source>
</evidence>
<sequence>MIPDSLSNTDAQLSLLELKCRRPVEHLLAGEYHSVFRGQGIEFEDVRRYQPGDDVRSMDWKVTARTGEPHIKRYIEQREQFLYLLVDVSASMIQSSGGRKRALITELCALLTMAAVRNNDRVSLILFTDRVEMVIPAGKGRSHALRIMDTMLNFEPTGRETAFKAVLSRFGHMARKHSVVFVISDFLASDYFDELRALAARNDLNAVNVLDTQTQLAASTELVHMEDTETGSQRYVDLKCTKQQTDEHPIALQEQMLQSGIGLMELGVDEDCVTALASYFQSRHRRVADETGG</sequence>
<reference evidence="3" key="1">
    <citation type="journal article" date="2019" name="Int. J. Syst. Evol. Microbiol.">
        <title>The Global Catalogue of Microorganisms (GCM) 10K type strain sequencing project: providing services to taxonomists for standard genome sequencing and annotation.</title>
        <authorList>
            <consortium name="The Broad Institute Genomics Platform"/>
            <consortium name="The Broad Institute Genome Sequencing Center for Infectious Disease"/>
            <person name="Wu L."/>
            <person name="Ma J."/>
        </authorList>
    </citation>
    <scope>NUCLEOTIDE SEQUENCE [LARGE SCALE GENOMIC DNA]</scope>
    <source>
        <strain evidence="3">JCM 17759</strain>
    </source>
</reference>
<dbReference type="RefSeq" id="WP_339944851.1">
    <property type="nucleotide sequence ID" value="NZ_BAABGA010000012.1"/>
</dbReference>
<evidence type="ECO:0000259" key="1">
    <source>
        <dbReference type="Pfam" id="PF01882"/>
    </source>
</evidence>
<feature type="domain" description="DUF58" evidence="1">
    <location>
        <begin position="45"/>
        <end position="239"/>
    </location>
</feature>
<dbReference type="PANTHER" id="PTHR33608">
    <property type="entry name" value="BLL2464 PROTEIN"/>
    <property type="match status" value="1"/>
</dbReference>
<proteinExistence type="predicted"/>
<dbReference type="CDD" id="cd00198">
    <property type="entry name" value="vWFA"/>
    <property type="match status" value="1"/>
</dbReference>
<dbReference type="Proteomes" id="UP001500840">
    <property type="component" value="Unassembled WGS sequence"/>
</dbReference>
<dbReference type="InterPro" id="IPR002881">
    <property type="entry name" value="DUF58"/>
</dbReference>
<gene>
    <name evidence="2" type="ORF">GCM10023156_09590</name>
</gene>